<dbReference type="PANTHER" id="PTHR47784">
    <property type="entry name" value="STEROL UPTAKE CONTROL PROTEIN 2"/>
    <property type="match status" value="1"/>
</dbReference>
<dbReference type="Pfam" id="PF11951">
    <property type="entry name" value="Fungal_trans_2"/>
    <property type="match status" value="1"/>
</dbReference>
<dbReference type="SUPFAM" id="SSF57701">
    <property type="entry name" value="Zn2/Cys6 DNA-binding domain"/>
    <property type="match status" value="1"/>
</dbReference>
<dbReference type="EMBL" id="MU004234">
    <property type="protein sequence ID" value="KAF2670692.1"/>
    <property type="molecule type" value="Genomic_DNA"/>
</dbReference>
<dbReference type="GO" id="GO:0001228">
    <property type="term" value="F:DNA-binding transcription activator activity, RNA polymerase II-specific"/>
    <property type="evidence" value="ECO:0007669"/>
    <property type="project" value="TreeGrafter"/>
</dbReference>
<proteinExistence type="predicted"/>
<sequence>MSDSTFEPGHKKSRKGCKQCRRKHVKCDERIPCGRCVRRKEECDLLVPQRLASEDSLTQESVETLNRLIYVMHHYTLYTADSLIDNAEIQRLWKYVFPEEALRHPFLTQGLLAISALHLTSTRPIERLIWTPLALKHQSRALQLFRATLPCVNQENCHAQFALSILISVTSMAFCSYGTALGPGQSLPINDVTEAFTLIRGVGELLSVATEWLTAGPLSTILTTHFEDAPENSATNRVIDLSPIKNLSRMVQEMCPDLDVQRDLYSSIHILEYVYSQVLKGQGREIGKNPGVGWQWPSGVSPGYTALLLDSHGGALVIYAHFSLLSYTWRDKWYLNGWAERSIAAIVKHLSSEWLQWVEWPIEQVKNGFPIFKEE</sequence>
<dbReference type="PANTHER" id="PTHR47784:SF5">
    <property type="entry name" value="STEROL UPTAKE CONTROL PROTEIN 2"/>
    <property type="match status" value="1"/>
</dbReference>
<reference evidence="3" key="1">
    <citation type="journal article" date="2020" name="Stud. Mycol.">
        <title>101 Dothideomycetes genomes: a test case for predicting lifestyles and emergence of pathogens.</title>
        <authorList>
            <person name="Haridas S."/>
            <person name="Albert R."/>
            <person name="Binder M."/>
            <person name="Bloem J."/>
            <person name="Labutti K."/>
            <person name="Salamov A."/>
            <person name="Andreopoulos B."/>
            <person name="Baker S."/>
            <person name="Barry K."/>
            <person name="Bills G."/>
            <person name="Bluhm B."/>
            <person name="Cannon C."/>
            <person name="Castanera R."/>
            <person name="Culley D."/>
            <person name="Daum C."/>
            <person name="Ezra D."/>
            <person name="Gonzalez J."/>
            <person name="Henrissat B."/>
            <person name="Kuo A."/>
            <person name="Liang C."/>
            <person name="Lipzen A."/>
            <person name="Lutzoni F."/>
            <person name="Magnuson J."/>
            <person name="Mondo S."/>
            <person name="Nolan M."/>
            <person name="Ohm R."/>
            <person name="Pangilinan J."/>
            <person name="Park H.-J."/>
            <person name="Ramirez L."/>
            <person name="Alfaro M."/>
            <person name="Sun H."/>
            <person name="Tritt A."/>
            <person name="Yoshinaga Y."/>
            <person name="Zwiers L.-H."/>
            <person name="Turgeon B."/>
            <person name="Goodwin S."/>
            <person name="Spatafora J."/>
            <person name="Crous P."/>
            <person name="Grigoriev I."/>
        </authorList>
    </citation>
    <scope>NUCLEOTIDE SEQUENCE</scope>
    <source>
        <strain evidence="3">CBS 115976</strain>
    </source>
</reference>
<accession>A0A6A6UET3</accession>
<keyword evidence="1" id="KW-0539">Nucleus</keyword>
<dbReference type="CDD" id="cd00067">
    <property type="entry name" value="GAL4"/>
    <property type="match status" value="1"/>
</dbReference>
<dbReference type="Pfam" id="PF00172">
    <property type="entry name" value="Zn_clus"/>
    <property type="match status" value="1"/>
</dbReference>
<keyword evidence="4" id="KW-1185">Reference proteome</keyword>
<dbReference type="InterPro" id="IPR001138">
    <property type="entry name" value="Zn2Cys6_DnaBD"/>
</dbReference>
<dbReference type="PROSITE" id="PS00463">
    <property type="entry name" value="ZN2_CY6_FUNGAL_1"/>
    <property type="match status" value="1"/>
</dbReference>
<dbReference type="InterPro" id="IPR036864">
    <property type="entry name" value="Zn2-C6_fun-type_DNA-bd_sf"/>
</dbReference>
<dbReference type="Gene3D" id="4.10.240.10">
    <property type="entry name" value="Zn(2)-C6 fungal-type DNA-binding domain"/>
    <property type="match status" value="1"/>
</dbReference>
<evidence type="ECO:0000313" key="4">
    <source>
        <dbReference type="Proteomes" id="UP000799302"/>
    </source>
</evidence>
<name>A0A6A6UET3_9PEZI</name>
<dbReference type="AlphaFoldDB" id="A0A6A6UET3"/>
<evidence type="ECO:0000313" key="3">
    <source>
        <dbReference type="EMBL" id="KAF2670692.1"/>
    </source>
</evidence>
<protein>
    <recommendedName>
        <fullName evidence="2">Zn(2)-C6 fungal-type domain-containing protein</fullName>
    </recommendedName>
</protein>
<dbReference type="PROSITE" id="PS50048">
    <property type="entry name" value="ZN2_CY6_FUNGAL_2"/>
    <property type="match status" value="1"/>
</dbReference>
<feature type="domain" description="Zn(2)-C6 fungal-type" evidence="2">
    <location>
        <begin position="16"/>
        <end position="45"/>
    </location>
</feature>
<evidence type="ECO:0000256" key="1">
    <source>
        <dbReference type="ARBA" id="ARBA00023242"/>
    </source>
</evidence>
<gene>
    <name evidence="3" type="ORF">BT63DRAFT_401003</name>
</gene>
<dbReference type="Proteomes" id="UP000799302">
    <property type="component" value="Unassembled WGS sequence"/>
</dbReference>
<dbReference type="InterPro" id="IPR021858">
    <property type="entry name" value="Fun_TF"/>
</dbReference>
<organism evidence="3 4">
    <name type="scientific">Microthyrium microscopicum</name>
    <dbReference type="NCBI Taxonomy" id="703497"/>
    <lineage>
        <taxon>Eukaryota</taxon>
        <taxon>Fungi</taxon>
        <taxon>Dikarya</taxon>
        <taxon>Ascomycota</taxon>
        <taxon>Pezizomycotina</taxon>
        <taxon>Dothideomycetes</taxon>
        <taxon>Dothideomycetes incertae sedis</taxon>
        <taxon>Microthyriales</taxon>
        <taxon>Microthyriaceae</taxon>
        <taxon>Microthyrium</taxon>
    </lineage>
</organism>
<dbReference type="GO" id="GO:0008270">
    <property type="term" value="F:zinc ion binding"/>
    <property type="evidence" value="ECO:0007669"/>
    <property type="project" value="InterPro"/>
</dbReference>
<dbReference type="SMART" id="SM00066">
    <property type="entry name" value="GAL4"/>
    <property type="match status" value="1"/>
</dbReference>
<dbReference type="OrthoDB" id="5386330at2759"/>
<evidence type="ECO:0000259" key="2">
    <source>
        <dbReference type="PROSITE" id="PS50048"/>
    </source>
</evidence>
<dbReference type="InterPro" id="IPR053157">
    <property type="entry name" value="Sterol_Uptake_Regulator"/>
</dbReference>